<dbReference type="AlphaFoldDB" id="A0AAE1CNY5"/>
<dbReference type="EMBL" id="JAWDGP010007346">
    <property type="protein sequence ID" value="KAK3724307.1"/>
    <property type="molecule type" value="Genomic_DNA"/>
</dbReference>
<keyword evidence="2" id="KW-1185">Reference proteome</keyword>
<gene>
    <name evidence="1" type="ORF">RRG08_043304</name>
</gene>
<sequence>MINARFTVTVVRTFSAVCPELHSQASVVYSHLKGAFAVCEEASMVLLGMIKSPFSENVSDDKVSDQTESTVPQSSSMSMVITTSHLTDTHILNVVSMDSLDIWCHNNFKWYLTTFQVIDMTFGFTFKNLDSFLLRKSIQSNPYVLPKIATLNCSKEFTKSSATPMGTFHNKRAAQVLPHCRVLELRNMKSSFRRNCYNRDLRKVFCMCGMPNDPRGVSSQNIYDACLGEYSNILFTAATTLKKTQQHRSMIKNIAKQTVFTKTKL</sequence>
<proteinExistence type="predicted"/>
<organism evidence="1 2">
    <name type="scientific">Elysia crispata</name>
    <name type="common">lettuce slug</name>
    <dbReference type="NCBI Taxonomy" id="231223"/>
    <lineage>
        <taxon>Eukaryota</taxon>
        <taxon>Metazoa</taxon>
        <taxon>Spiralia</taxon>
        <taxon>Lophotrochozoa</taxon>
        <taxon>Mollusca</taxon>
        <taxon>Gastropoda</taxon>
        <taxon>Heterobranchia</taxon>
        <taxon>Euthyneura</taxon>
        <taxon>Panpulmonata</taxon>
        <taxon>Sacoglossa</taxon>
        <taxon>Placobranchoidea</taxon>
        <taxon>Plakobranchidae</taxon>
        <taxon>Elysia</taxon>
    </lineage>
</organism>
<comment type="caution">
    <text evidence="1">The sequence shown here is derived from an EMBL/GenBank/DDBJ whole genome shotgun (WGS) entry which is preliminary data.</text>
</comment>
<evidence type="ECO:0000313" key="1">
    <source>
        <dbReference type="EMBL" id="KAK3724307.1"/>
    </source>
</evidence>
<evidence type="ECO:0000313" key="2">
    <source>
        <dbReference type="Proteomes" id="UP001283361"/>
    </source>
</evidence>
<name>A0AAE1CNY5_9GAST</name>
<protein>
    <submittedName>
        <fullName evidence="1">Uncharacterized protein</fullName>
    </submittedName>
</protein>
<reference evidence="1" key="1">
    <citation type="journal article" date="2023" name="G3 (Bethesda)">
        <title>A reference genome for the long-term kleptoplast-retaining sea slug Elysia crispata morphotype clarki.</title>
        <authorList>
            <person name="Eastman K.E."/>
            <person name="Pendleton A.L."/>
            <person name="Shaikh M.A."/>
            <person name="Suttiyut T."/>
            <person name="Ogas R."/>
            <person name="Tomko P."/>
            <person name="Gavelis G."/>
            <person name="Widhalm J.R."/>
            <person name="Wisecaver J.H."/>
        </authorList>
    </citation>
    <scope>NUCLEOTIDE SEQUENCE</scope>
    <source>
        <strain evidence="1">ECLA1</strain>
    </source>
</reference>
<accession>A0AAE1CNY5</accession>
<dbReference type="Proteomes" id="UP001283361">
    <property type="component" value="Unassembled WGS sequence"/>
</dbReference>